<feature type="compositionally biased region" description="Low complexity" evidence="1">
    <location>
        <begin position="113"/>
        <end position="148"/>
    </location>
</feature>
<evidence type="ECO:0000313" key="2">
    <source>
        <dbReference type="Proteomes" id="UP000050741"/>
    </source>
</evidence>
<name>A0A183C0C3_GLOPA</name>
<evidence type="ECO:0000313" key="3">
    <source>
        <dbReference type="WBParaSite" id="GPLIN_000631500"/>
    </source>
</evidence>
<keyword evidence="2" id="KW-1185">Reference proteome</keyword>
<evidence type="ECO:0000256" key="1">
    <source>
        <dbReference type="SAM" id="MobiDB-lite"/>
    </source>
</evidence>
<reference evidence="3" key="3">
    <citation type="submission" date="2016-06" db="UniProtKB">
        <authorList>
            <consortium name="WormBaseParasite"/>
        </authorList>
    </citation>
    <scope>IDENTIFICATION</scope>
</reference>
<feature type="region of interest" description="Disordered" evidence="1">
    <location>
        <begin position="1"/>
        <end position="28"/>
    </location>
</feature>
<proteinExistence type="predicted"/>
<feature type="compositionally biased region" description="Basic and acidic residues" evidence="1">
    <location>
        <begin position="68"/>
        <end position="77"/>
    </location>
</feature>
<dbReference type="WBParaSite" id="GPLIN_000631500">
    <property type="protein sequence ID" value="GPLIN_000631500"/>
    <property type="gene ID" value="GPLIN_000631500"/>
</dbReference>
<dbReference type="Proteomes" id="UP000050741">
    <property type="component" value="Unassembled WGS sequence"/>
</dbReference>
<feature type="region of interest" description="Disordered" evidence="1">
    <location>
        <begin position="66"/>
        <end position="148"/>
    </location>
</feature>
<dbReference type="AlphaFoldDB" id="A0A183C0C3"/>
<organism evidence="2 3">
    <name type="scientific">Globodera pallida</name>
    <name type="common">Potato cyst nematode worm</name>
    <name type="synonym">Heterodera pallida</name>
    <dbReference type="NCBI Taxonomy" id="36090"/>
    <lineage>
        <taxon>Eukaryota</taxon>
        <taxon>Metazoa</taxon>
        <taxon>Ecdysozoa</taxon>
        <taxon>Nematoda</taxon>
        <taxon>Chromadorea</taxon>
        <taxon>Rhabditida</taxon>
        <taxon>Tylenchina</taxon>
        <taxon>Tylenchomorpha</taxon>
        <taxon>Tylenchoidea</taxon>
        <taxon>Heteroderidae</taxon>
        <taxon>Heteroderinae</taxon>
        <taxon>Globodera</taxon>
    </lineage>
</organism>
<accession>A0A183C0C3</accession>
<protein>
    <submittedName>
        <fullName evidence="3">BZIP domain-containing protein</fullName>
    </submittedName>
</protein>
<feature type="compositionally biased region" description="Basic and acidic residues" evidence="1">
    <location>
        <begin position="19"/>
        <end position="28"/>
    </location>
</feature>
<reference evidence="2" key="2">
    <citation type="submission" date="2014-05" db="EMBL/GenBank/DDBJ databases">
        <title>The genome and life-stage specific transcriptomes of Globodera pallida elucidate key aspects of plant parasitism by a cyst nematode.</title>
        <authorList>
            <person name="Cotton J.A."/>
            <person name="Lilley C.J."/>
            <person name="Jones L.M."/>
            <person name="Kikuchi T."/>
            <person name="Reid A.J."/>
            <person name="Thorpe P."/>
            <person name="Tsai I.J."/>
            <person name="Beasley H."/>
            <person name="Blok V."/>
            <person name="Cock P.J.A."/>
            <person name="Van den Akker S.E."/>
            <person name="Holroyd N."/>
            <person name="Hunt M."/>
            <person name="Mantelin S."/>
            <person name="Naghra H."/>
            <person name="Pain A."/>
            <person name="Palomares-Rius J.E."/>
            <person name="Zarowiecki M."/>
            <person name="Berriman M."/>
            <person name="Jones J.T."/>
            <person name="Urwin P.E."/>
        </authorList>
    </citation>
    <scope>NUCLEOTIDE SEQUENCE [LARGE SCALE GENOMIC DNA]</scope>
    <source>
        <strain evidence="2">Lindley</strain>
    </source>
</reference>
<reference evidence="2" key="1">
    <citation type="submission" date="2013-12" db="EMBL/GenBank/DDBJ databases">
        <authorList>
            <person name="Aslett M."/>
        </authorList>
    </citation>
    <scope>NUCLEOTIDE SEQUENCE [LARGE SCALE GENOMIC DNA]</scope>
    <source>
        <strain evidence="2">Lindley</strain>
    </source>
</reference>
<sequence length="148" mass="16243">MMDSPKKCQSEPICKQKKRSEEKSSRDKLSLKLRLLRTQYALKRKKLTAKNGAKFHDQMTGTEASELADVKLRDGENHQQPITSTSDDTPLSPVCSPQMTANECENHLQTLASTSDYVPSSPVYSPPTSHASTSPSASPVPCSSGMKF</sequence>
<feature type="compositionally biased region" description="Polar residues" evidence="1">
    <location>
        <begin position="78"/>
        <end position="112"/>
    </location>
</feature>